<reference evidence="11 12" key="1">
    <citation type="journal article" date="2023" name="Plant Dis.">
        <title>First Report of Diplodia intermedia Causing Canker and Dieback Diseases on Apple Trees in Canada.</title>
        <authorList>
            <person name="Ellouze W."/>
            <person name="Ilyukhin E."/>
            <person name="Sulman M."/>
            <person name="Ali S."/>
        </authorList>
    </citation>
    <scope>NUCLEOTIDE SEQUENCE [LARGE SCALE GENOMIC DNA]</scope>
    <source>
        <strain evidence="11 12">M45-28</strain>
    </source>
</reference>
<evidence type="ECO:0000256" key="10">
    <source>
        <dbReference type="SAM" id="Phobius"/>
    </source>
</evidence>
<protein>
    <submittedName>
        <fullName evidence="11">Uncharacterized protein</fullName>
    </submittedName>
</protein>
<organism evidence="11 12">
    <name type="scientific">Diplodia intermedia</name>
    <dbReference type="NCBI Taxonomy" id="856260"/>
    <lineage>
        <taxon>Eukaryota</taxon>
        <taxon>Fungi</taxon>
        <taxon>Dikarya</taxon>
        <taxon>Ascomycota</taxon>
        <taxon>Pezizomycotina</taxon>
        <taxon>Dothideomycetes</taxon>
        <taxon>Dothideomycetes incertae sedis</taxon>
        <taxon>Botryosphaeriales</taxon>
        <taxon>Botryosphaeriaceae</taxon>
        <taxon>Diplodia</taxon>
    </lineage>
</organism>
<dbReference type="NCBIfam" id="TIGR00728">
    <property type="entry name" value="OPT_sfam"/>
    <property type="match status" value="1"/>
</dbReference>
<dbReference type="PANTHER" id="PTHR22601">
    <property type="entry name" value="ISP4 LIKE PROTEIN"/>
    <property type="match status" value="1"/>
</dbReference>
<comment type="caution">
    <text evidence="11">The sequence shown here is derived from an EMBL/GenBank/DDBJ whole genome shotgun (WGS) entry which is preliminary data.</text>
</comment>
<gene>
    <name evidence="11" type="ORF">SLS58_011136</name>
</gene>
<feature type="transmembrane region" description="Helical" evidence="10">
    <location>
        <begin position="210"/>
        <end position="231"/>
    </location>
</feature>
<dbReference type="NCBIfam" id="TIGR00727">
    <property type="entry name" value="ISP4_OPT"/>
    <property type="match status" value="1"/>
</dbReference>
<evidence type="ECO:0000256" key="3">
    <source>
        <dbReference type="ARBA" id="ARBA00022448"/>
    </source>
</evidence>
<dbReference type="Pfam" id="PF03169">
    <property type="entry name" value="OPT"/>
    <property type="match status" value="1"/>
</dbReference>
<keyword evidence="6" id="KW-0653">Protein transport</keyword>
<feature type="region of interest" description="Disordered" evidence="9">
    <location>
        <begin position="1"/>
        <end position="44"/>
    </location>
</feature>
<feature type="transmembrane region" description="Helical" evidence="10">
    <location>
        <begin position="418"/>
        <end position="440"/>
    </location>
</feature>
<accession>A0ABR3T1D3</accession>
<evidence type="ECO:0000313" key="12">
    <source>
        <dbReference type="Proteomes" id="UP001521184"/>
    </source>
</evidence>
<dbReference type="EMBL" id="JAKEKT020000158">
    <property type="protein sequence ID" value="KAL1633385.1"/>
    <property type="molecule type" value="Genomic_DNA"/>
</dbReference>
<keyword evidence="12" id="KW-1185">Reference proteome</keyword>
<evidence type="ECO:0000313" key="11">
    <source>
        <dbReference type="EMBL" id="KAL1633385.1"/>
    </source>
</evidence>
<evidence type="ECO:0000256" key="6">
    <source>
        <dbReference type="ARBA" id="ARBA00022927"/>
    </source>
</evidence>
<evidence type="ECO:0000256" key="1">
    <source>
        <dbReference type="ARBA" id="ARBA00004141"/>
    </source>
</evidence>
<dbReference type="InterPro" id="IPR004813">
    <property type="entry name" value="OPT"/>
</dbReference>
<feature type="transmembrane region" description="Helical" evidence="10">
    <location>
        <begin position="468"/>
        <end position="489"/>
    </location>
</feature>
<keyword evidence="4 10" id="KW-0812">Transmembrane</keyword>
<keyword evidence="7 10" id="KW-1133">Transmembrane helix</keyword>
<sequence length="544" mass="60965">MTSHEPKAAVAGDIETTNTSPPSDDYVSDTKEPEVGTTTVLSGSNPMTDAEFATAGAIENIDKEYTIDSDNSPCAEVRANVPNTDDHHLPINTLRMWVLGLVFTIASHTLVGSGINQFFSMRYPSVTITSLVAQLVSYPLGCAVAKALPIKTVRVFGYPLVVNPDHHFNIKEHAVITIMSNLSFGTSWATDIIQAQKAFYHTDAAVGYQFLLGLSMQLFGLGLAGLCYRFIVEPPQMIWPSTLANAALFETLHSRANPLADGWTISRYRFFLYVFVGGWCWYWFPGFIFTGLSTFAFICWAAPNNKVLNNLFGMSTGLGYLPTTFDWSQVAYNGSPLVVPFWAQANVFSGWLFHFALVAPILYYTNTWWTSYLPLSGSDSYDNTGQVYNVTKIVDARGNFLQEQYEAYSPIFMPATFALSYGLSFAVMACLPVHIFLYFWRDMWNAVRGDRKKDVHARLLMRYKDVPWWWFGIITLIVLAVSIICMEVYHTEMPVWGVLIAFGMAMVYIIPVGTVYAVANLNANQRSRLPRQIVNLKLISQFKP</sequence>
<feature type="transmembrane region" description="Helical" evidence="10">
    <location>
        <begin position="96"/>
        <end position="115"/>
    </location>
</feature>
<proteinExistence type="inferred from homology"/>
<keyword evidence="5" id="KW-0571">Peptide transport</keyword>
<feature type="transmembrane region" description="Helical" evidence="10">
    <location>
        <begin position="345"/>
        <end position="365"/>
    </location>
</feature>
<keyword evidence="8 10" id="KW-0472">Membrane</keyword>
<evidence type="ECO:0000256" key="4">
    <source>
        <dbReference type="ARBA" id="ARBA00022692"/>
    </source>
</evidence>
<evidence type="ECO:0000256" key="5">
    <source>
        <dbReference type="ARBA" id="ARBA00022856"/>
    </source>
</evidence>
<name>A0ABR3T1D3_9PEZI</name>
<comment type="similarity">
    <text evidence="2">Belongs to the oligopeptide OPT transporter family.</text>
</comment>
<comment type="subcellular location">
    <subcellularLocation>
        <location evidence="1">Membrane</location>
        <topology evidence="1">Multi-pass membrane protein</topology>
    </subcellularLocation>
</comment>
<dbReference type="Proteomes" id="UP001521184">
    <property type="component" value="Unassembled WGS sequence"/>
</dbReference>
<evidence type="ECO:0000256" key="2">
    <source>
        <dbReference type="ARBA" id="ARBA00008807"/>
    </source>
</evidence>
<feature type="transmembrane region" description="Helical" evidence="10">
    <location>
        <begin position="281"/>
        <end position="302"/>
    </location>
</feature>
<keyword evidence="3" id="KW-0813">Transport</keyword>
<dbReference type="InterPro" id="IPR004648">
    <property type="entry name" value="Oligpept_transpt"/>
</dbReference>
<evidence type="ECO:0000256" key="7">
    <source>
        <dbReference type="ARBA" id="ARBA00022989"/>
    </source>
</evidence>
<feature type="transmembrane region" description="Helical" evidence="10">
    <location>
        <begin position="495"/>
        <end position="519"/>
    </location>
</feature>
<evidence type="ECO:0000256" key="8">
    <source>
        <dbReference type="ARBA" id="ARBA00023136"/>
    </source>
</evidence>
<evidence type="ECO:0000256" key="9">
    <source>
        <dbReference type="SAM" id="MobiDB-lite"/>
    </source>
</evidence>